<reference evidence="3" key="1">
    <citation type="submission" date="2017-03" db="EMBL/GenBank/DDBJ databases">
        <title>Phytopthora megakarya and P. palmivora, two closely related causual agents of cacao black pod achieved similar genome size and gene model numbers by different mechanisms.</title>
        <authorList>
            <person name="Ali S."/>
            <person name="Shao J."/>
            <person name="Larry D.J."/>
            <person name="Kronmiller B."/>
            <person name="Shen D."/>
            <person name="Strem M.D."/>
            <person name="Melnick R.L."/>
            <person name="Guiltinan M.J."/>
            <person name="Tyler B.M."/>
            <person name="Meinhardt L.W."/>
            <person name="Bailey B.A."/>
        </authorList>
    </citation>
    <scope>NUCLEOTIDE SEQUENCE [LARGE SCALE GENOMIC DNA]</scope>
    <source>
        <strain evidence="3">zdho120</strain>
    </source>
</reference>
<feature type="compositionally biased region" description="Basic residues" evidence="1">
    <location>
        <begin position="121"/>
        <end position="141"/>
    </location>
</feature>
<protein>
    <submittedName>
        <fullName evidence="2">Uncharacterized protein</fullName>
    </submittedName>
</protein>
<dbReference type="EMBL" id="NBNE01014049">
    <property type="protein sequence ID" value="OWY94645.1"/>
    <property type="molecule type" value="Genomic_DNA"/>
</dbReference>
<dbReference type="Proteomes" id="UP000198211">
    <property type="component" value="Unassembled WGS sequence"/>
</dbReference>
<sequence length="141" mass="16689">MRAMILDVPAWICFFNFIRADGVRLDYVELFTKYLDVTVTSFDVFENYWRWRAGYYIVHCSQDLVELWVTLVVGGPRHPVQIYDAYQEDKDPPCKLELLSQIEWLDKVYALYHVALPQPMRPKKPNKSKKKANKKSKLSRS</sequence>
<proteinExistence type="predicted"/>
<keyword evidence="3" id="KW-1185">Reference proteome</keyword>
<comment type="caution">
    <text evidence="2">The sequence shown here is derived from an EMBL/GenBank/DDBJ whole genome shotgun (WGS) entry which is preliminary data.</text>
</comment>
<dbReference type="AlphaFoldDB" id="A0A225UNQ6"/>
<evidence type="ECO:0000313" key="2">
    <source>
        <dbReference type="EMBL" id="OWY94645.1"/>
    </source>
</evidence>
<dbReference type="OrthoDB" id="126846at2759"/>
<gene>
    <name evidence="2" type="ORF">PHMEG_00035570</name>
</gene>
<organism evidence="2 3">
    <name type="scientific">Phytophthora megakarya</name>
    <dbReference type="NCBI Taxonomy" id="4795"/>
    <lineage>
        <taxon>Eukaryota</taxon>
        <taxon>Sar</taxon>
        <taxon>Stramenopiles</taxon>
        <taxon>Oomycota</taxon>
        <taxon>Peronosporomycetes</taxon>
        <taxon>Peronosporales</taxon>
        <taxon>Peronosporaceae</taxon>
        <taxon>Phytophthora</taxon>
    </lineage>
</organism>
<evidence type="ECO:0000256" key="1">
    <source>
        <dbReference type="SAM" id="MobiDB-lite"/>
    </source>
</evidence>
<feature type="region of interest" description="Disordered" evidence="1">
    <location>
        <begin position="119"/>
        <end position="141"/>
    </location>
</feature>
<name>A0A225UNQ6_9STRA</name>
<evidence type="ECO:0000313" key="3">
    <source>
        <dbReference type="Proteomes" id="UP000198211"/>
    </source>
</evidence>
<accession>A0A225UNQ6</accession>